<dbReference type="Proteomes" id="UP000824099">
    <property type="component" value="Unassembled WGS sequence"/>
</dbReference>
<keyword evidence="4" id="KW-0472">Membrane</keyword>
<keyword evidence="4" id="KW-1133">Transmembrane helix</keyword>
<dbReference type="PROSITE" id="PS00409">
    <property type="entry name" value="PROKAR_NTER_METHYL"/>
    <property type="match status" value="1"/>
</dbReference>
<organism evidence="5 6">
    <name type="scientific">Candidatus Avacidaminococcus intestinavium</name>
    <dbReference type="NCBI Taxonomy" id="2840684"/>
    <lineage>
        <taxon>Bacteria</taxon>
        <taxon>Bacillati</taxon>
        <taxon>Bacillota</taxon>
        <taxon>Negativicutes</taxon>
        <taxon>Acidaminococcales</taxon>
        <taxon>Acidaminococcaceae</taxon>
        <taxon>Acidaminococcaceae incertae sedis</taxon>
        <taxon>Candidatus Avacidaminococcus</taxon>
    </lineage>
</organism>
<dbReference type="InterPro" id="IPR012902">
    <property type="entry name" value="N_methyl_site"/>
</dbReference>
<gene>
    <name evidence="5" type="ORF">IAB06_04645</name>
</gene>
<comment type="caution">
    <text evidence="5">The sequence shown here is derived from an EMBL/GenBank/DDBJ whole genome shotgun (WGS) entry which is preliminary data.</text>
</comment>
<evidence type="ECO:0000313" key="5">
    <source>
        <dbReference type="EMBL" id="HIU64309.1"/>
    </source>
</evidence>
<accession>A0A9D1SL03</accession>
<dbReference type="GO" id="GO:0043107">
    <property type="term" value="P:type IV pilus-dependent motility"/>
    <property type="evidence" value="ECO:0007669"/>
    <property type="project" value="TreeGrafter"/>
</dbReference>
<keyword evidence="4" id="KW-0812">Transmembrane</keyword>
<reference evidence="5" key="2">
    <citation type="journal article" date="2021" name="PeerJ">
        <title>Extensive microbial diversity within the chicken gut microbiome revealed by metagenomics and culture.</title>
        <authorList>
            <person name="Gilroy R."/>
            <person name="Ravi A."/>
            <person name="Getino M."/>
            <person name="Pursley I."/>
            <person name="Horton D.L."/>
            <person name="Alikhan N.F."/>
            <person name="Baker D."/>
            <person name="Gharbi K."/>
            <person name="Hall N."/>
            <person name="Watson M."/>
            <person name="Adriaenssens E.M."/>
            <person name="Foster-Nyarko E."/>
            <person name="Jarju S."/>
            <person name="Secka A."/>
            <person name="Antonio M."/>
            <person name="Oren A."/>
            <person name="Chaudhuri R.R."/>
            <person name="La Ragione R."/>
            <person name="Hildebrand F."/>
            <person name="Pallen M.J."/>
        </authorList>
    </citation>
    <scope>NUCLEOTIDE SEQUENCE</scope>
    <source>
        <strain evidence="5">CHK160-1198</strain>
    </source>
</reference>
<sequence length="170" mass="17989">MNAQKGFTLIELMIVVAIIGILAAISIPAYQNYIARSQATEAINLLSGLKTRMIDISSTSGIEKACSTDTAKGAEGEKDKPGYKPAVTEGALSTGNGFTLTGKYVAGITGKYVSPDKCEMTAAFRSAGDGLNDKIADKTVTFIYNANTGSWDCKSNLVDAVRPNTCEFKE</sequence>
<comment type="similarity">
    <text evidence="1 3">Belongs to the N-Me-Phe pilin family.</text>
</comment>
<dbReference type="Gene3D" id="3.30.700.10">
    <property type="entry name" value="Glycoprotein, Type 4 Pilin"/>
    <property type="match status" value="1"/>
</dbReference>
<proteinExistence type="inferred from homology"/>
<dbReference type="AlphaFoldDB" id="A0A9D1SL03"/>
<feature type="transmembrane region" description="Helical" evidence="4">
    <location>
        <begin position="12"/>
        <end position="30"/>
    </location>
</feature>
<protein>
    <submittedName>
        <fullName evidence="5">Pilin</fullName>
    </submittedName>
</protein>
<evidence type="ECO:0000256" key="2">
    <source>
        <dbReference type="ARBA" id="ARBA00022481"/>
    </source>
</evidence>
<dbReference type="EMBL" id="DVNI01000071">
    <property type="protein sequence ID" value="HIU64309.1"/>
    <property type="molecule type" value="Genomic_DNA"/>
</dbReference>
<dbReference type="GO" id="GO:0044096">
    <property type="term" value="C:type IV pilus"/>
    <property type="evidence" value="ECO:0007669"/>
    <property type="project" value="TreeGrafter"/>
</dbReference>
<name>A0A9D1SL03_9FIRM</name>
<dbReference type="PANTHER" id="PTHR30093">
    <property type="entry name" value="GENERAL SECRETION PATHWAY PROTEIN G"/>
    <property type="match status" value="1"/>
</dbReference>
<dbReference type="Pfam" id="PF07963">
    <property type="entry name" value="N_methyl"/>
    <property type="match status" value="1"/>
</dbReference>
<dbReference type="Pfam" id="PF00114">
    <property type="entry name" value="Pilin"/>
    <property type="match status" value="1"/>
</dbReference>
<dbReference type="InterPro" id="IPR001082">
    <property type="entry name" value="Pilin"/>
</dbReference>
<dbReference type="InterPro" id="IPR045584">
    <property type="entry name" value="Pilin-like"/>
</dbReference>
<dbReference type="SUPFAM" id="SSF54523">
    <property type="entry name" value="Pili subunits"/>
    <property type="match status" value="1"/>
</dbReference>
<evidence type="ECO:0000256" key="3">
    <source>
        <dbReference type="RuleBase" id="RU000389"/>
    </source>
</evidence>
<evidence type="ECO:0000256" key="4">
    <source>
        <dbReference type="SAM" id="Phobius"/>
    </source>
</evidence>
<keyword evidence="3" id="KW-0281">Fimbrium</keyword>
<dbReference type="NCBIfam" id="TIGR02532">
    <property type="entry name" value="IV_pilin_GFxxxE"/>
    <property type="match status" value="1"/>
</dbReference>
<keyword evidence="2" id="KW-0488">Methylation</keyword>
<dbReference type="PANTHER" id="PTHR30093:SF34">
    <property type="entry name" value="PREPILIN PEPTIDASE-DEPENDENT PROTEIN D"/>
    <property type="match status" value="1"/>
</dbReference>
<evidence type="ECO:0000256" key="1">
    <source>
        <dbReference type="ARBA" id="ARBA00005233"/>
    </source>
</evidence>
<evidence type="ECO:0000313" key="6">
    <source>
        <dbReference type="Proteomes" id="UP000824099"/>
    </source>
</evidence>
<dbReference type="GO" id="GO:0007155">
    <property type="term" value="P:cell adhesion"/>
    <property type="evidence" value="ECO:0007669"/>
    <property type="project" value="InterPro"/>
</dbReference>
<reference evidence="5" key="1">
    <citation type="submission" date="2020-10" db="EMBL/GenBank/DDBJ databases">
        <authorList>
            <person name="Gilroy R."/>
        </authorList>
    </citation>
    <scope>NUCLEOTIDE SEQUENCE</scope>
    <source>
        <strain evidence="5">CHK160-1198</strain>
    </source>
</reference>